<dbReference type="PANTHER" id="PTHR33018:SF19">
    <property type="entry name" value="OS12G0558775 PROTEIN"/>
    <property type="match status" value="1"/>
</dbReference>
<keyword evidence="4" id="KW-1185">Reference proteome</keyword>
<comment type="caution">
    <text evidence="3">The sequence shown here is derived from an EMBL/GenBank/DDBJ whole genome shotgun (WGS) entry which is preliminary data.</text>
</comment>
<organism evidence="3 4">
    <name type="scientific">Paspalum vaginatum</name>
    <name type="common">seashore paspalum</name>
    <dbReference type="NCBI Taxonomy" id="158149"/>
    <lineage>
        <taxon>Eukaryota</taxon>
        <taxon>Viridiplantae</taxon>
        <taxon>Streptophyta</taxon>
        <taxon>Embryophyta</taxon>
        <taxon>Tracheophyta</taxon>
        <taxon>Spermatophyta</taxon>
        <taxon>Magnoliopsida</taxon>
        <taxon>Liliopsida</taxon>
        <taxon>Poales</taxon>
        <taxon>Poaceae</taxon>
        <taxon>PACMAD clade</taxon>
        <taxon>Panicoideae</taxon>
        <taxon>Andropogonodae</taxon>
        <taxon>Paspaleae</taxon>
        <taxon>Paspalinae</taxon>
        <taxon>Paspalum</taxon>
    </lineage>
</organism>
<evidence type="ECO:0000256" key="1">
    <source>
        <dbReference type="SAM" id="MobiDB-lite"/>
    </source>
</evidence>
<dbReference type="InterPro" id="IPR058352">
    <property type="entry name" value="DUF8039"/>
</dbReference>
<accession>A0A9W8CGP8</accession>
<dbReference type="Proteomes" id="UP001164776">
    <property type="component" value="Unassembled WGS sequence"/>
</dbReference>
<proteinExistence type="predicted"/>
<reference evidence="3 4" key="1">
    <citation type="submission" date="2022-10" db="EMBL/GenBank/DDBJ databases">
        <title>WGS assembly of Paspalum vaginatum 540-79.</title>
        <authorList>
            <person name="Sun G."/>
            <person name="Wase N."/>
            <person name="Shu S."/>
            <person name="Jenkins J."/>
            <person name="Zhou B."/>
            <person name="Torres-Rodriguez J."/>
            <person name="Chen C."/>
            <person name="Sandor L."/>
            <person name="Plott C."/>
            <person name="Yoshinga Y."/>
            <person name="Daum C."/>
            <person name="Qi P."/>
            <person name="Barry K."/>
            <person name="Lipzen A."/>
            <person name="Berry L."/>
            <person name="Pedersen C."/>
            <person name="Gottilla T."/>
            <person name="Foltz A."/>
            <person name="Yu H."/>
            <person name="O'Malley R."/>
            <person name="Zhang C."/>
            <person name="Devos K."/>
            <person name="Sigmon B."/>
            <person name="Yu B."/>
            <person name="Obata T."/>
            <person name="Schmutz J."/>
            <person name="Schnable J."/>
        </authorList>
    </citation>
    <scope>NUCLEOTIDE SEQUENCE [LARGE SCALE GENOMIC DNA]</scope>
    <source>
        <strain evidence="4">cv. 540-79</strain>
    </source>
</reference>
<feature type="region of interest" description="Disordered" evidence="1">
    <location>
        <begin position="370"/>
        <end position="394"/>
    </location>
</feature>
<dbReference type="EMBL" id="MU629443">
    <property type="protein sequence ID" value="KAJ1257082.1"/>
    <property type="molecule type" value="Genomic_DNA"/>
</dbReference>
<evidence type="ECO:0000313" key="4">
    <source>
        <dbReference type="Proteomes" id="UP001164776"/>
    </source>
</evidence>
<dbReference type="PANTHER" id="PTHR33018">
    <property type="entry name" value="OS10G0338966 PROTEIN-RELATED"/>
    <property type="match status" value="1"/>
</dbReference>
<evidence type="ECO:0000259" key="2">
    <source>
        <dbReference type="Pfam" id="PF26133"/>
    </source>
</evidence>
<protein>
    <recommendedName>
        <fullName evidence="2">DUF8039 domain-containing protein</fullName>
    </recommendedName>
</protein>
<name>A0A9W8CGP8_9POAL</name>
<gene>
    <name evidence="3" type="ORF">BS78_K222000</name>
</gene>
<dbReference type="Pfam" id="PF26133">
    <property type="entry name" value="DUF8039"/>
    <property type="match status" value="1"/>
</dbReference>
<dbReference type="OrthoDB" id="10672298at2759"/>
<evidence type="ECO:0000313" key="3">
    <source>
        <dbReference type="EMBL" id="KAJ1257082.1"/>
    </source>
</evidence>
<dbReference type="AlphaFoldDB" id="A0A9W8CGP8"/>
<sequence length="555" mass="62390">MRQKTTEEAIELSKANIAFAERDTHKSHLGPGGYAAKVDKWNKEREDAIAKGLPDPYEGVNEQTFHWCKAREVKVAGGGKDFPKTETKEVVSRIMSLAKEHKASKFVSDREKDFLTVAIGKKEHGGQCRGISSKLNWKEGFAEDRYKYKKHDRFKQEMREIAEQVFKERFFDFVKNTPGLAIPGLASSPGLDSSPCLVLPLIPSNDQCAVNSVTSPTPCELHIPLGIHGRTEEVARALVILGSGLFHGTPIPPDYARFQVLSVEPKHEGETLDIPTPEGIHFLGQSVDQFILWHKKYIMNLAPQEQLQLKQGHVVLKHGPIGDAMEEEHVVPERDHADSDPPIHEFMPTPPDLAEKPATSLEVIEKLATPSKVIEKPAPSKQPPEAKKPAAAQTCDTSVVPKMVRAYEKAATPEVQTWFKKVAEGNEKEKQKGKEPAKEKRATKEIDLIPDKKIYKSVLGLDQIADMPDCPLRYEHGKPFLTDWALEDKRFLGEMRKIHDWYLRACRLGVHFVSAHIPGECFTTLTKTTIADFLEFQNMFRLGQMDITAMTLWCV</sequence>
<feature type="domain" description="DUF8039" evidence="2">
    <location>
        <begin position="210"/>
        <end position="298"/>
    </location>
</feature>